<feature type="transmembrane region" description="Helical" evidence="2">
    <location>
        <begin position="75"/>
        <end position="96"/>
    </location>
</feature>
<organism evidence="3 4">
    <name type="scientific">Burkholderia lata (strain ATCC 17760 / DSM 23089 / LMG 22485 / NCIMB 9086 / R18194 / 383)</name>
    <dbReference type="NCBI Taxonomy" id="482957"/>
    <lineage>
        <taxon>Bacteria</taxon>
        <taxon>Pseudomonadati</taxon>
        <taxon>Pseudomonadota</taxon>
        <taxon>Betaproteobacteria</taxon>
        <taxon>Burkholderiales</taxon>
        <taxon>Burkholderiaceae</taxon>
        <taxon>Burkholderia</taxon>
        <taxon>Burkholderia cepacia complex</taxon>
    </lineage>
</organism>
<reference evidence="3 4" key="1">
    <citation type="submission" date="2019-09" db="EMBL/GenBank/DDBJ databases">
        <authorList>
            <person name="Depoorter E."/>
        </authorList>
    </citation>
    <scope>NUCLEOTIDE SEQUENCE [LARGE SCALE GENOMIC DNA]</scope>
    <source>
        <strain evidence="3">LMG 23254</strain>
    </source>
</reference>
<evidence type="ECO:0000256" key="1">
    <source>
        <dbReference type="SAM" id="Coils"/>
    </source>
</evidence>
<keyword evidence="2" id="KW-0472">Membrane</keyword>
<dbReference type="EMBL" id="CABVPW010000015">
    <property type="protein sequence ID" value="VWB70862.1"/>
    <property type="molecule type" value="Genomic_DNA"/>
</dbReference>
<keyword evidence="2" id="KW-1133">Transmembrane helix</keyword>
<evidence type="ECO:0000313" key="4">
    <source>
        <dbReference type="Proteomes" id="UP000494218"/>
    </source>
</evidence>
<feature type="coiled-coil region" evidence="1">
    <location>
        <begin position="13"/>
        <end position="40"/>
    </location>
</feature>
<evidence type="ECO:0000313" key="3">
    <source>
        <dbReference type="EMBL" id="VWB70862.1"/>
    </source>
</evidence>
<proteinExistence type="predicted"/>
<evidence type="ECO:0000256" key="2">
    <source>
        <dbReference type="SAM" id="Phobius"/>
    </source>
</evidence>
<dbReference type="RefSeq" id="WP_175032202.1">
    <property type="nucleotide sequence ID" value="NZ_CABVPW010000015.1"/>
</dbReference>
<sequence>MTTNNNNNDVARLAVVENRLERMEKTLESIAESLQLLTRVDMRVDQLEKSQSFLDTRVRVLEQAEPKHQLATDGFLGIAKHLLTGLVSAGVALLIAKLKP</sequence>
<name>A0A6P2LUM3_BURL3</name>
<accession>A0A6P2LUM3</accession>
<keyword evidence="2" id="KW-0812">Transmembrane</keyword>
<dbReference type="Proteomes" id="UP000494218">
    <property type="component" value="Unassembled WGS sequence"/>
</dbReference>
<keyword evidence="1" id="KW-0175">Coiled coil</keyword>
<gene>
    <name evidence="3" type="ORF">BLA23254_03309</name>
</gene>
<protein>
    <submittedName>
        <fullName evidence="3">Uncharacterized protein</fullName>
    </submittedName>
</protein>
<dbReference type="AlphaFoldDB" id="A0A6P2LUM3"/>